<dbReference type="OrthoDB" id="8481050at2"/>
<reference evidence="1" key="2">
    <citation type="submission" date="2020-02" db="EMBL/GenBank/DDBJ databases">
        <authorList>
            <person name="Matsumoto Y."/>
            <person name="Motooka D."/>
            <person name="Nakamura S."/>
        </authorList>
    </citation>
    <scope>NUCLEOTIDE SEQUENCE</scope>
    <source>
        <strain evidence="1">JCM 13671</strain>
    </source>
</reference>
<protein>
    <submittedName>
        <fullName evidence="1">Uncharacterized protein</fullName>
    </submittedName>
</protein>
<name>A0A7I7XVN6_9MYCO</name>
<dbReference type="RefSeq" id="WP_085150599.1">
    <property type="nucleotide sequence ID" value="NZ_AP022612.1"/>
</dbReference>
<proteinExistence type="predicted"/>
<accession>A0A7I7XVN6</accession>
<dbReference type="Pfam" id="PF08899">
    <property type="entry name" value="DUF1844"/>
    <property type="match status" value="1"/>
</dbReference>
<dbReference type="EMBL" id="AP022612">
    <property type="protein sequence ID" value="BBZ33319.1"/>
    <property type="molecule type" value="Genomic_DNA"/>
</dbReference>
<reference evidence="1" key="1">
    <citation type="journal article" date="2019" name="Emerg. Microbes Infect.">
        <title>Comprehensive subspecies identification of 175 nontuberculous mycobacteria species based on 7547 genomic profiles.</title>
        <authorList>
            <person name="Matsumoto Y."/>
            <person name="Kinjo T."/>
            <person name="Motooka D."/>
            <person name="Nabeya D."/>
            <person name="Jung N."/>
            <person name="Uechi K."/>
            <person name="Horii T."/>
            <person name="Iida T."/>
            <person name="Fujita J."/>
            <person name="Nakamura S."/>
        </authorList>
    </citation>
    <scope>NUCLEOTIDE SEQUENCE [LARGE SCALE GENOMIC DNA]</scope>
    <source>
        <strain evidence="1">JCM 13671</strain>
    </source>
</reference>
<evidence type="ECO:0000313" key="2">
    <source>
        <dbReference type="Proteomes" id="UP000466931"/>
    </source>
</evidence>
<organism evidence="1 2">
    <name type="scientific">Mycolicibacterium confluentis</name>
    <dbReference type="NCBI Taxonomy" id="28047"/>
    <lineage>
        <taxon>Bacteria</taxon>
        <taxon>Bacillati</taxon>
        <taxon>Actinomycetota</taxon>
        <taxon>Actinomycetes</taxon>
        <taxon>Mycobacteriales</taxon>
        <taxon>Mycobacteriaceae</taxon>
        <taxon>Mycolicibacterium</taxon>
    </lineage>
</organism>
<evidence type="ECO:0000313" key="1">
    <source>
        <dbReference type="EMBL" id="BBZ33319.1"/>
    </source>
</evidence>
<dbReference type="InterPro" id="IPR014995">
    <property type="entry name" value="DUF1844"/>
</dbReference>
<gene>
    <name evidence="1" type="ORF">MCNF_19240</name>
</gene>
<dbReference type="Proteomes" id="UP000466931">
    <property type="component" value="Chromosome"/>
</dbReference>
<sequence length="126" mass="13244">MTDDSRIAPEPSGDADPSEAPVRELAEIPAVEVITRSAVMLMSAAAEKIGLSHDDPEASPHRDLDEARRLITALAGLVTASAEFLGPHAGPVRDGLRSLQLAFREASAAPEEPGHGPGEKYTGPVW</sequence>
<dbReference type="AlphaFoldDB" id="A0A7I7XVN6"/>
<keyword evidence="2" id="KW-1185">Reference proteome</keyword>